<proteinExistence type="predicted"/>
<organism evidence="1 2">
    <name type="scientific">Phytophthora cactorum</name>
    <dbReference type="NCBI Taxonomy" id="29920"/>
    <lineage>
        <taxon>Eukaryota</taxon>
        <taxon>Sar</taxon>
        <taxon>Stramenopiles</taxon>
        <taxon>Oomycota</taxon>
        <taxon>Peronosporomycetes</taxon>
        <taxon>Peronosporales</taxon>
        <taxon>Peronosporaceae</taxon>
        <taxon>Phytophthora</taxon>
    </lineage>
</organism>
<name>A0A8T1F7E0_9STRA</name>
<protein>
    <submittedName>
        <fullName evidence="1">Uncharacterized protein</fullName>
    </submittedName>
</protein>
<reference evidence="1" key="1">
    <citation type="submission" date="2018-10" db="EMBL/GenBank/DDBJ databases">
        <title>Effector identification in a new, highly contiguous assembly of the strawberry crown rot pathogen Phytophthora cactorum.</title>
        <authorList>
            <person name="Armitage A.D."/>
            <person name="Nellist C.F."/>
            <person name="Bates H."/>
            <person name="Vickerstaff R.J."/>
            <person name="Harrison R.J."/>
        </authorList>
    </citation>
    <scope>NUCLEOTIDE SEQUENCE</scope>
    <source>
        <strain evidence="1">P415</strain>
    </source>
</reference>
<dbReference type="EMBL" id="RCML01001120">
    <property type="protein sequence ID" value="KAG2965311.1"/>
    <property type="molecule type" value="Genomic_DNA"/>
</dbReference>
<feature type="non-terminal residue" evidence="1">
    <location>
        <position position="1"/>
    </location>
</feature>
<evidence type="ECO:0000313" key="1">
    <source>
        <dbReference type="EMBL" id="KAG2965311.1"/>
    </source>
</evidence>
<comment type="caution">
    <text evidence="1">The sequence shown here is derived from an EMBL/GenBank/DDBJ whole genome shotgun (WGS) entry which is preliminary data.</text>
</comment>
<dbReference type="AlphaFoldDB" id="A0A8T1F7E0"/>
<evidence type="ECO:0000313" key="2">
    <source>
        <dbReference type="Proteomes" id="UP000697107"/>
    </source>
</evidence>
<dbReference type="Proteomes" id="UP000697107">
    <property type="component" value="Unassembled WGS sequence"/>
</dbReference>
<sequence>PARVAVVSVNAVARVGLLQQKIEEKTLFAPYRVDAG</sequence>
<gene>
    <name evidence="1" type="ORF">PC118_g19821</name>
</gene>
<accession>A0A8T1F7E0</accession>